<gene>
    <name evidence="1" type="ORF">P175DRAFT_0527706</name>
</gene>
<evidence type="ECO:0000313" key="2">
    <source>
        <dbReference type="Proteomes" id="UP000244073"/>
    </source>
</evidence>
<reference evidence="1 2" key="1">
    <citation type="journal article" date="2018" name="Proc. Natl. Acad. Sci. U.S.A.">
        <title>Linking secondary metabolites to gene clusters through genome sequencing of six diverse Aspergillus species.</title>
        <authorList>
            <person name="Kaerboelling I."/>
            <person name="Vesth T.C."/>
            <person name="Frisvad J.C."/>
            <person name="Nybo J.L."/>
            <person name="Theobald S."/>
            <person name="Kuo A."/>
            <person name="Bowyer P."/>
            <person name="Matsuda Y."/>
            <person name="Mondo S."/>
            <person name="Lyhne E.K."/>
            <person name="Kogle M.E."/>
            <person name="Clum A."/>
            <person name="Lipzen A."/>
            <person name="Salamov A."/>
            <person name="Ngan C.Y."/>
            <person name="Daum C."/>
            <person name="Chiniquy J."/>
            <person name="Barry K."/>
            <person name="LaButti K."/>
            <person name="Haridas S."/>
            <person name="Simmons B.A."/>
            <person name="Magnuson J.K."/>
            <person name="Mortensen U.H."/>
            <person name="Larsen T.O."/>
            <person name="Grigoriev I.V."/>
            <person name="Baker S.E."/>
            <person name="Andersen M.R."/>
        </authorList>
    </citation>
    <scope>NUCLEOTIDE SEQUENCE [LARGE SCALE GENOMIC DNA]</scope>
    <source>
        <strain evidence="1 2">IBT 24754</strain>
    </source>
</reference>
<dbReference type="GeneID" id="63816431"/>
<dbReference type="EMBL" id="MSFN02000001">
    <property type="protein sequence ID" value="PTU24255.1"/>
    <property type="molecule type" value="Genomic_DNA"/>
</dbReference>
<sequence>MFQPLHPTASLHRDCISLLWLMLPDTDQPARARTLASHVSQGNDLETITLLNHPYSWSWTLDTGHWMLDTPIIICGSLRCTDES</sequence>
<dbReference type="RefSeq" id="XP_040755647.1">
    <property type="nucleotide sequence ID" value="XM_040899549.1"/>
</dbReference>
<evidence type="ECO:0000313" key="1">
    <source>
        <dbReference type="EMBL" id="PTU24255.1"/>
    </source>
</evidence>
<dbReference type="AlphaFoldDB" id="A0A2T5M6U2"/>
<name>A0A2T5M6U2_9EURO</name>
<accession>A0A2T5M6U2</accession>
<proteinExistence type="predicted"/>
<comment type="caution">
    <text evidence="1">The sequence shown here is derived from an EMBL/GenBank/DDBJ whole genome shotgun (WGS) entry which is preliminary data.</text>
</comment>
<protein>
    <submittedName>
        <fullName evidence="1">Uncharacterized protein</fullName>
    </submittedName>
</protein>
<dbReference type="VEuPathDB" id="FungiDB:P175DRAFT_0527706"/>
<organism evidence="1 2">
    <name type="scientific">Aspergillus ochraceoroseus IBT 24754</name>
    <dbReference type="NCBI Taxonomy" id="1392256"/>
    <lineage>
        <taxon>Eukaryota</taxon>
        <taxon>Fungi</taxon>
        <taxon>Dikarya</taxon>
        <taxon>Ascomycota</taxon>
        <taxon>Pezizomycotina</taxon>
        <taxon>Eurotiomycetes</taxon>
        <taxon>Eurotiomycetidae</taxon>
        <taxon>Eurotiales</taxon>
        <taxon>Aspergillaceae</taxon>
        <taxon>Aspergillus</taxon>
        <taxon>Aspergillus subgen. Nidulantes</taxon>
    </lineage>
</organism>
<dbReference type="Proteomes" id="UP000244073">
    <property type="component" value="Unassembled WGS sequence"/>
</dbReference>